<evidence type="ECO:0000313" key="1">
    <source>
        <dbReference type="EMBL" id="KAF4405328.1"/>
    </source>
</evidence>
<sequence>MATFNQQNQTVYGGQNNAETINQVQYRTERITLEAAREQLDEVIDVACAEDSQLDQLGRDELIAARQDLETGDTATATRRLERARAWLADSVGLATLAATVGQIVGGLSG</sequence>
<dbReference type="EMBL" id="WHPN01000422">
    <property type="protein sequence ID" value="KAF4405328.1"/>
    <property type="molecule type" value="Genomic_DNA"/>
</dbReference>
<dbReference type="Proteomes" id="UP000621266">
    <property type="component" value="Unassembled WGS sequence"/>
</dbReference>
<proteinExistence type="predicted"/>
<evidence type="ECO:0000313" key="2">
    <source>
        <dbReference type="Proteomes" id="UP000621266"/>
    </source>
</evidence>
<keyword evidence="2" id="KW-1185">Reference proteome</keyword>
<accession>A0ABQ7FBH4</accession>
<dbReference type="RefSeq" id="WP_098755013.1">
    <property type="nucleotide sequence ID" value="NZ_WHPN01000422.1"/>
</dbReference>
<protein>
    <submittedName>
        <fullName evidence="1">Uncharacterized protein</fullName>
    </submittedName>
</protein>
<reference evidence="1 2" key="1">
    <citation type="submission" date="2019-10" db="EMBL/GenBank/DDBJ databases">
        <title>Streptomyces tenebrisbrunneis sp.nov., an endogenous actinomycete isolated from of Lycium ruthenicum.</title>
        <authorList>
            <person name="Ma L."/>
        </authorList>
    </citation>
    <scope>NUCLEOTIDE SEQUENCE [LARGE SCALE GENOMIC DNA]</scope>
    <source>
        <strain evidence="1 2">TRM 66187</strain>
    </source>
</reference>
<gene>
    <name evidence="1" type="ORF">GCU69_31065</name>
</gene>
<organism evidence="1 2">
    <name type="scientific">Streptomyces lycii</name>
    <dbReference type="NCBI Taxonomy" id="2654337"/>
    <lineage>
        <taxon>Bacteria</taxon>
        <taxon>Bacillati</taxon>
        <taxon>Actinomycetota</taxon>
        <taxon>Actinomycetes</taxon>
        <taxon>Kitasatosporales</taxon>
        <taxon>Streptomycetaceae</taxon>
        <taxon>Streptomyces</taxon>
    </lineage>
</organism>
<comment type="caution">
    <text evidence="1">The sequence shown here is derived from an EMBL/GenBank/DDBJ whole genome shotgun (WGS) entry which is preliminary data.</text>
</comment>
<name>A0ABQ7FBH4_9ACTN</name>